<dbReference type="Pfam" id="PF05618">
    <property type="entry name" value="Zn_protease"/>
    <property type="match status" value="1"/>
</dbReference>
<keyword evidence="3" id="KW-0378">Hydrolase</keyword>
<accession>Q1N2A6</accession>
<feature type="chain" id="PRO_5004194895" evidence="1">
    <location>
        <begin position="23"/>
        <end position="251"/>
    </location>
</feature>
<dbReference type="InterPro" id="IPR021109">
    <property type="entry name" value="Peptidase_aspartic_dom_sf"/>
</dbReference>
<sequence>MIIRSAFIAALSSLSLTISGCAVWPSQEHVAVTNASIAEQIKAHCSQLSTSSQSTDKLEISLIKEQQKQLNTMNEQLERIIAATPGFLNSECSADQSNDAYKNRTIVGSKEWIYVSPPGHHYQARIDSGAATSSLSAVDIEYFDRDSERWVRFVLQHDDESESASLEAKLIRHVLIKQSSSPEPDRRPVVSLTVQLGNDLRYDTEFTLTDRSQMTYPILIGREFLRDITLIDVGREFIHSKYKPKDSGDKQ</sequence>
<dbReference type="PANTHER" id="PTHR38037:SF2">
    <property type="entry name" value="ATP-DEPENDENT ZINC PROTEASE DOMAIN-CONTAINING PROTEIN-RELATED"/>
    <property type="match status" value="1"/>
</dbReference>
<evidence type="ECO:0000259" key="2">
    <source>
        <dbReference type="Pfam" id="PF05618"/>
    </source>
</evidence>
<dbReference type="GO" id="GO:0006508">
    <property type="term" value="P:proteolysis"/>
    <property type="evidence" value="ECO:0007669"/>
    <property type="project" value="UniProtKB-KW"/>
</dbReference>
<proteinExistence type="predicted"/>
<name>Q1N2A6_9GAMM</name>
<dbReference type="InterPro" id="IPR008503">
    <property type="entry name" value="Asp_endopeptidase"/>
</dbReference>
<evidence type="ECO:0000313" key="3">
    <source>
        <dbReference type="EMBL" id="EAT12258.1"/>
    </source>
</evidence>
<dbReference type="GO" id="GO:0008233">
    <property type="term" value="F:peptidase activity"/>
    <property type="evidence" value="ECO:0007669"/>
    <property type="project" value="UniProtKB-KW"/>
</dbReference>
<dbReference type="HOGENOM" id="CLU_070079_0_0_6"/>
<organism evidence="3 4">
    <name type="scientific">Bermanella marisrubri</name>
    <dbReference type="NCBI Taxonomy" id="207949"/>
    <lineage>
        <taxon>Bacteria</taxon>
        <taxon>Pseudomonadati</taxon>
        <taxon>Pseudomonadota</taxon>
        <taxon>Gammaproteobacteria</taxon>
        <taxon>Oceanospirillales</taxon>
        <taxon>Oceanospirillaceae</taxon>
        <taxon>Bermanella</taxon>
    </lineage>
</organism>
<dbReference type="EMBL" id="AAQH01000008">
    <property type="protein sequence ID" value="EAT12258.1"/>
    <property type="molecule type" value="Genomic_DNA"/>
</dbReference>
<dbReference type="OrthoDB" id="8546610at2"/>
<protein>
    <submittedName>
        <fullName evidence="3">ATP-dependent Zn protease</fullName>
    </submittedName>
</protein>
<dbReference type="RefSeq" id="WP_007018310.1">
    <property type="nucleotide sequence ID" value="NZ_CH724116.1"/>
</dbReference>
<dbReference type="SUPFAM" id="SSF50630">
    <property type="entry name" value="Acid proteases"/>
    <property type="match status" value="1"/>
</dbReference>
<reference evidence="3 4" key="1">
    <citation type="submission" date="2006-03" db="EMBL/GenBank/DDBJ databases">
        <authorList>
            <person name="Pinhassi J."/>
            <person name="Pedros-Alio C."/>
            <person name="Ferriera S."/>
            <person name="Johnson J."/>
            <person name="Kravitz S."/>
            <person name="Halpern A."/>
            <person name="Remington K."/>
            <person name="Beeson K."/>
            <person name="Tran B."/>
            <person name="Rogers Y.-H."/>
            <person name="Friedman R."/>
            <person name="Venter J.C."/>
        </authorList>
    </citation>
    <scope>NUCLEOTIDE SEQUENCE [LARGE SCALE GENOMIC DNA]</scope>
    <source>
        <strain evidence="3 4">RED65</strain>
    </source>
</reference>
<keyword evidence="3" id="KW-0645">Protease</keyword>
<keyword evidence="4" id="KW-1185">Reference proteome</keyword>
<dbReference type="PROSITE" id="PS51257">
    <property type="entry name" value="PROKAR_LIPOPROTEIN"/>
    <property type="match status" value="1"/>
</dbReference>
<feature type="domain" description="Retropepsin-like aspartic endopeptidase" evidence="2">
    <location>
        <begin position="106"/>
        <end position="241"/>
    </location>
</feature>
<comment type="caution">
    <text evidence="3">The sequence shown here is derived from an EMBL/GenBank/DDBJ whole genome shotgun (WGS) entry which is preliminary data.</text>
</comment>
<evidence type="ECO:0000313" key="4">
    <source>
        <dbReference type="Proteomes" id="UP000004263"/>
    </source>
</evidence>
<keyword evidence="1" id="KW-0732">Signal</keyword>
<dbReference type="Proteomes" id="UP000004263">
    <property type="component" value="Unassembled WGS sequence"/>
</dbReference>
<dbReference type="PANTHER" id="PTHR38037">
    <property type="entry name" value="ZN_PROTEASE DOMAIN-CONTAINING PROTEIN"/>
    <property type="match status" value="1"/>
</dbReference>
<evidence type="ECO:0000256" key="1">
    <source>
        <dbReference type="SAM" id="SignalP"/>
    </source>
</evidence>
<gene>
    <name evidence="3" type="ORF">RED65_15503</name>
</gene>
<dbReference type="Gene3D" id="2.40.70.10">
    <property type="entry name" value="Acid Proteases"/>
    <property type="match status" value="1"/>
</dbReference>
<dbReference type="AlphaFoldDB" id="Q1N2A6"/>
<feature type="signal peptide" evidence="1">
    <location>
        <begin position="1"/>
        <end position="22"/>
    </location>
</feature>
<dbReference type="STRING" id="207949.RED65_15503"/>